<evidence type="ECO:0000259" key="3">
    <source>
        <dbReference type="SMART" id="SM00507"/>
    </source>
</evidence>
<dbReference type="InterPro" id="IPR002711">
    <property type="entry name" value="HNH"/>
</dbReference>
<name>A0ABW5GCV1_9PSEU</name>
<dbReference type="InterPro" id="IPR003615">
    <property type="entry name" value="HNH_nuc"/>
</dbReference>
<gene>
    <name evidence="4" type="ORF">ACFSYJ_10140</name>
</gene>
<comment type="caution">
    <text evidence="4">The sequence shown here is derived from an EMBL/GenBank/DDBJ whole genome shotgun (WGS) entry which is preliminary data.</text>
</comment>
<dbReference type="Pfam" id="PF02720">
    <property type="entry name" value="DUF222"/>
    <property type="match status" value="1"/>
</dbReference>
<dbReference type="SMART" id="SM00507">
    <property type="entry name" value="HNHc"/>
    <property type="match status" value="1"/>
</dbReference>
<feature type="compositionally biased region" description="Basic and acidic residues" evidence="2">
    <location>
        <begin position="172"/>
        <end position="183"/>
    </location>
</feature>
<proteinExistence type="inferred from homology"/>
<evidence type="ECO:0000256" key="1">
    <source>
        <dbReference type="ARBA" id="ARBA00023450"/>
    </source>
</evidence>
<keyword evidence="5" id="KW-1185">Reference proteome</keyword>
<dbReference type="Pfam" id="PF01844">
    <property type="entry name" value="HNH"/>
    <property type="match status" value="1"/>
</dbReference>
<accession>A0ABW5GCV1</accession>
<evidence type="ECO:0000313" key="4">
    <source>
        <dbReference type="EMBL" id="MFD2458965.1"/>
    </source>
</evidence>
<feature type="domain" description="HNH nuclease" evidence="3">
    <location>
        <begin position="327"/>
        <end position="379"/>
    </location>
</feature>
<protein>
    <submittedName>
        <fullName evidence="4">DUF222 domain-containing protein</fullName>
    </submittedName>
</protein>
<evidence type="ECO:0000256" key="2">
    <source>
        <dbReference type="SAM" id="MobiDB-lite"/>
    </source>
</evidence>
<feature type="region of interest" description="Disordered" evidence="2">
    <location>
        <begin position="166"/>
        <end position="193"/>
    </location>
</feature>
<dbReference type="Proteomes" id="UP001597419">
    <property type="component" value="Unassembled WGS sequence"/>
</dbReference>
<evidence type="ECO:0000313" key="5">
    <source>
        <dbReference type="Proteomes" id="UP001597419"/>
    </source>
</evidence>
<dbReference type="EMBL" id="JBHUKU010000004">
    <property type="protein sequence ID" value="MFD2458965.1"/>
    <property type="molecule type" value="Genomic_DNA"/>
</dbReference>
<dbReference type="Gene3D" id="1.10.30.50">
    <property type="match status" value="1"/>
</dbReference>
<sequence length="418" mass="45721">MAVQCSTSASRTEWWREDADCLLSELVRTERQQRRLAARQGEILAELERRGVREVTGYGSLARLLCETLHLPFSEAKARAARAVALNGTRDLTTGEQPPIAPATALAAADGAIGAAQIDKILSVLGKLPKTLPGGEREQAEKILAELARAAGPREIDKAGARLLAQLDPDGPEPKNPDPKPFRPEFSIAPHRDGGHQIKAHVDDETSARLQAMLNPLAKPRPATEAEGRDTRSPWERRGHAFSELVRMWAELPELPTQAGEATHIVVTVGLEELRTGIGQATLDPSGEITAAQARRLACDAKIIPMVLGTHSEPLDVGRAQRLATPAIRRALIHRDRGCAFPGCEAPASQCTAHHIVYWAHHGKSKVDNLVLLCSVHHKVIHRSEWEVRIATDGLPEFLPPAWLDPTRTPRRNTIHRT</sequence>
<organism evidence="4 5">
    <name type="scientific">Amycolatopsis samaneae</name>
    <dbReference type="NCBI Taxonomy" id="664691"/>
    <lineage>
        <taxon>Bacteria</taxon>
        <taxon>Bacillati</taxon>
        <taxon>Actinomycetota</taxon>
        <taxon>Actinomycetes</taxon>
        <taxon>Pseudonocardiales</taxon>
        <taxon>Pseudonocardiaceae</taxon>
        <taxon>Amycolatopsis</taxon>
    </lineage>
</organism>
<dbReference type="CDD" id="cd00085">
    <property type="entry name" value="HNHc"/>
    <property type="match status" value="1"/>
</dbReference>
<dbReference type="RefSeq" id="WP_345387011.1">
    <property type="nucleotide sequence ID" value="NZ_BAABHG010000002.1"/>
</dbReference>
<comment type="similarity">
    <text evidence="1">Belongs to the Rv1128c/1148c/1588c/1702c/1945/3466 family.</text>
</comment>
<dbReference type="InterPro" id="IPR003870">
    <property type="entry name" value="DUF222"/>
</dbReference>
<reference evidence="5" key="1">
    <citation type="journal article" date="2019" name="Int. J. Syst. Evol. Microbiol.">
        <title>The Global Catalogue of Microorganisms (GCM) 10K type strain sequencing project: providing services to taxonomists for standard genome sequencing and annotation.</title>
        <authorList>
            <consortium name="The Broad Institute Genomics Platform"/>
            <consortium name="The Broad Institute Genome Sequencing Center for Infectious Disease"/>
            <person name="Wu L."/>
            <person name="Ma J."/>
        </authorList>
    </citation>
    <scope>NUCLEOTIDE SEQUENCE [LARGE SCALE GENOMIC DNA]</scope>
    <source>
        <strain evidence="5">CGMCC 4.7643</strain>
    </source>
</reference>